<comment type="function">
    <text evidence="2">Functions in two distinct reactions of the de novo folate biosynthetic pathway. Catalyzes the addition of a glutamate residue to dihydropteroate (7,8-dihydropteroate or H2Pte) to form dihydrofolate (7,8-dihydrofolate monoglutamate or H2Pte-Glu). Also catalyzes successive additions of L-glutamate to tetrahydrofolate or 10-formyltetrahydrofolate or 5,10-methylenetetrahydrofolate, leading to folylpolyglutamate derivatives.</text>
</comment>
<evidence type="ECO:0000256" key="3">
    <source>
        <dbReference type="ARBA" id="ARBA00004799"/>
    </source>
</evidence>
<evidence type="ECO:0000313" key="25">
    <source>
        <dbReference type="EMBL" id="VYU65332.1"/>
    </source>
</evidence>
<dbReference type="Gene3D" id="3.90.190.20">
    <property type="entry name" value="Mur ligase, C-terminal domain"/>
    <property type="match status" value="1"/>
</dbReference>
<evidence type="ECO:0000259" key="24">
    <source>
        <dbReference type="Pfam" id="PF08245"/>
    </source>
</evidence>
<evidence type="ECO:0000256" key="8">
    <source>
        <dbReference type="ARBA" id="ARBA00019357"/>
    </source>
</evidence>
<dbReference type="InterPro" id="IPR001645">
    <property type="entry name" value="Folylpolyglutamate_synth"/>
</dbReference>
<name>A0A6N3GM72_9BACT</name>
<comment type="pathway">
    <text evidence="4">Cofactor biosynthesis; tetrahydrofolylpolyglutamate biosynthesis.</text>
</comment>
<dbReference type="InterPro" id="IPR036565">
    <property type="entry name" value="Mur-like_cat_sf"/>
</dbReference>
<keyword evidence="9 22" id="KW-0436">Ligase</keyword>
<dbReference type="SUPFAM" id="SSF53244">
    <property type="entry name" value="MurD-like peptide ligases, peptide-binding domain"/>
    <property type="match status" value="1"/>
</dbReference>
<feature type="domain" description="Mur ligase central" evidence="24">
    <location>
        <begin position="51"/>
        <end position="225"/>
    </location>
</feature>
<dbReference type="PROSITE" id="PS01012">
    <property type="entry name" value="FOLYLPOLYGLU_SYNT_2"/>
    <property type="match status" value="1"/>
</dbReference>
<evidence type="ECO:0000259" key="23">
    <source>
        <dbReference type="Pfam" id="PF02875"/>
    </source>
</evidence>
<evidence type="ECO:0000256" key="17">
    <source>
        <dbReference type="ARBA" id="ARBA00032510"/>
    </source>
</evidence>
<reference evidence="25" key="1">
    <citation type="submission" date="2019-11" db="EMBL/GenBank/DDBJ databases">
        <authorList>
            <person name="Feng L."/>
        </authorList>
    </citation>
    <scope>NUCLEOTIDE SEQUENCE</scope>
    <source>
        <strain evidence="25">PclaraLFYP37</strain>
    </source>
</reference>
<accession>A0A6N3GM72</accession>
<comment type="catalytic activity">
    <reaction evidence="18">
        <text>(6S)-5,6,7,8-tetrahydrofolyl-(gamma-L-Glu)(n) + L-glutamate + ATP = (6S)-5,6,7,8-tetrahydrofolyl-(gamma-L-Glu)(n+1) + ADP + phosphate + H(+)</text>
        <dbReference type="Rhea" id="RHEA:10580"/>
        <dbReference type="Rhea" id="RHEA-COMP:14738"/>
        <dbReference type="Rhea" id="RHEA-COMP:14740"/>
        <dbReference type="ChEBI" id="CHEBI:15378"/>
        <dbReference type="ChEBI" id="CHEBI:29985"/>
        <dbReference type="ChEBI" id="CHEBI:30616"/>
        <dbReference type="ChEBI" id="CHEBI:43474"/>
        <dbReference type="ChEBI" id="CHEBI:141005"/>
        <dbReference type="ChEBI" id="CHEBI:456216"/>
        <dbReference type="EC" id="6.3.2.17"/>
    </reaction>
</comment>
<feature type="domain" description="Mur ligase C-terminal" evidence="23">
    <location>
        <begin position="298"/>
        <end position="415"/>
    </location>
</feature>
<dbReference type="Pfam" id="PF02875">
    <property type="entry name" value="Mur_ligase_C"/>
    <property type="match status" value="1"/>
</dbReference>
<sequence>MTYKEATTYLFDSVPMFQNVGGTAYKEGLSNTLLLDEHFGHPHRKFKTIHVGGTNGKGSCSHTLAAILQTAGYKVGLYTSPHLTDFRERIRVNGKMIPECEVVSFVEDERSFFEPLHPSFFELTTALAFKYFAKAEVDVAVIEVGMGGRLDCTNIITPDLSVITNISLDHVQFLGNTLTKIAGEKAGIIKPGVPVVIGETTEETKKVFKDKSLEMNAPIRFAEEEHEVISSRSEGNTRVYETLHYGSFIGELGGLCQEKNTATILTAIDELRKAGYTIEQEHIRLGFGQVCKLTGLRGRWQQVGMSPTIICDTGHNTGGISYIADQLRGVQADKLHIVIGMVNDKDIHSVLRKLPQCATYYFTKANVKRALDEHTLQTLAKEAGLRGTSWPDVRSAFQAARQSSTKKDLIFVGGSTFIVADFLAFYHPEQA</sequence>
<keyword evidence="10" id="KW-0479">Metal-binding</keyword>
<dbReference type="AlphaFoldDB" id="A0A6N3GM72"/>
<evidence type="ECO:0000256" key="2">
    <source>
        <dbReference type="ARBA" id="ARBA00002714"/>
    </source>
</evidence>
<keyword evidence="11 22" id="KW-0547">Nucleotide-binding</keyword>
<evidence type="ECO:0000256" key="15">
    <source>
        <dbReference type="ARBA" id="ARBA00030048"/>
    </source>
</evidence>
<dbReference type="PANTHER" id="PTHR11136">
    <property type="entry name" value="FOLYLPOLYGLUTAMATE SYNTHASE-RELATED"/>
    <property type="match status" value="1"/>
</dbReference>
<dbReference type="PIRSF" id="PIRSF001563">
    <property type="entry name" value="Folylpolyglu_synth"/>
    <property type="match status" value="1"/>
</dbReference>
<dbReference type="GO" id="GO:0005524">
    <property type="term" value="F:ATP binding"/>
    <property type="evidence" value="ECO:0007669"/>
    <property type="project" value="UniProtKB-KW"/>
</dbReference>
<dbReference type="GO" id="GO:0046656">
    <property type="term" value="P:folic acid biosynthetic process"/>
    <property type="evidence" value="ECO:0007669"/>
    <property type="project" value="UniProtKB-KW"/>
</dbReference>
<dbReference type="GO" id="GO:0004326">
    <property type="term" value="F:tetrahydrofolylpolyglutamate synthase activity"/>
    <property type="evidence" value="ECO:0007669"/>
    <property type="project" value="UniProtKB-EC"/>
</dbReference>
<comment type="catalytic activity">
    <reaction evidence="21">
        <text>7,8-dihydropteroate + L-glutamate + ATP = 7,8-dihydrofolate + ADP + phosphate + H(+)</text>
        <dbReference type="Rhea" id="RHEA:23584"/>
        <dbReference type="ChEBI" id="CHEBI:15378"/>
        <dbReference type="ChEBI" id="CHEBI:17839"/>
        <dbReference type="ChEBI" id="CHEBI:29985"/>
        <dbReference type="ChEBI" id="CHEBI:30616"/>
        <dbReference type="ChEBI" id="CHEBI:43474"/>
        <dbReference type="ChEBI" id="CHEBI:57451"/>
        <dbReference type="ChEBI" id="CHEBI:456216"/>
        <dbReference type="EC" id="6.3.2.12"/>
    </reaction>
</comment>
<evidence type="ECO:0000256" key="21">
    <source>
        <dbReference type="ARBA" id="ARBA00049161"/>
    </source>
</evidence>
<dbReference type="EC" id="6.3.2.17" evidence="7"/>
<evidence type="ECO:0000256" key="16">
    <source>
        <dbReference type="ARBA" id="ARBA00030592"/>
    </source>
</evidence>
<keyword evidence="14" id="KW-0289">Folate biosynthesis</keyword>
<dbReference type="InterPro" id="IPR036615">
    <property type="entry name" value="Mur_ligase_C_dom_sf"/>
</dbReference>
<evidence type="ECO:0000256" key="14">
    <source>
        <dbReference type="ARBA" id="ARBA00022909"/>
    </source>
</evidence>
<protein>
    <recommendedName>
        <fullName evidence="8">Dihydrofolate synthase/folylpolyglutamate synthase</fullName>
        <ecNumber evidence="6">6.3.2.12</ecNumber>
        <ecNumber evidence="7">6.3.2.17</ecNumber>
    </recommendedName>
    <alternativeName>
        <fullName evidence="17">Folylpoly-gamma-glutamate synthetase-dihydrofolate synthetase</fullName>
    </alternativeName>
    <alternativeName>
        <fullName evidence="15">Folylpolyglutamate synthetase</fullName>
    </alternativeName>
    <alternativeName>
        <fullName evidence="16">Tetrahydrofolylpolyglutamate synthase</fullName>
    </alternativeName>
</protein>
<dbReference type="InterPro" id="IPR018109">
    <property type="entry name" value="Folylpolyglutamate_synth_CS"/>
</dbReference>
<comment type="pathway">
    <text evidence="3">Cofactor biosynthesis; tetrahydrofolate biosynthesis; 7,8-dihydrofolate from 2-amino-4-hydroxy-6-hydroxymethyl-7,8-dihydropteridine diphosphate and 4-aminobenzoate: step 2/2.</text>
</comment>
<comment type="catalytic activity">
    <reaction evidence="19">
        <text>10-formyltetrahydrofolyl-(gamma-L-Glu)(n) + L-glutamate + ATP = 10-formyltetrahydrofolyl-(gamma-L-Glu)(n+1) + ADP + phosphate + H(+)</text>
        <dbReference type="Rhea" id="RHEA:51904"/>
        <dbReference type="Rhea" id="RHEA-COMP:13088"/>
        <dbReference type="Rhea" id="RHEA-COMP:14300"/>
        <dbReference type="ChEBI" id="CHEBI:15378"/>
        <dbReference type="ChEBI" id="CHEBI:29985"/>
        <dbReference type="ChEBI" id="CHEBI:30616"/>
        <dbReference type="ChEBI" id="CHEBI:43474"/>
        <dbReference type="ChEBI" id="CHEBI:134413"/>
        <dbReference type="ChEBI" id="CHEBI:456216"/>
        <dbReference type="EC" id="6.3.2.17"/>
    </reaction>
</comment>
<dbReference type="PANTHER" id="PTHR11136:SF0">
    <property type="entry name" value="DIHYDROFOLATE SYNTHETASE-RELATED"/>
    <property type="match status" value="1"/>
</dbReference>
<evidence type="ECO:0000256" key="12">
    <source>
        <dbReference type="ARBA" id="ARBA00022840"/>
    </source>
</evidence>
<evidence type="ECO:0000256" key="22">
    <source>
        <dbReference type="PIRNR" id="PIRNR001563"/>
    </source>
</evidence>
<comment type="catalytic activity">
    <reaction evidence="20">
        <text>(6R)-5,10-methylenetetrahydrofolyl-(gamma-L-Glu)(n) + L-glutamate + ATP = (6R)-5,10-methylenetetrahydrofolyl-(gamma-L-Glu)(n+1) + ADP + phosphate + H(+)</text>
        <dbReference type="Rhea" id="RHEA:51912"/>
        <dbReference type="Rhea" id="RHEA-COMP:13257"/>
        <dbReference type="Rhea" id="RHEA-COMP:13258"/>
        <dbReference type="ChEBI" id="CHEBI:15378"/>
        <dbReference type="ChEBI" id="CHEBI:29985"/>
        <dbReference type="ChEBI" id="CHEBI:30616"/>
        <dbReference type="ChEBI" id="CHEBI:43474"/>
        <dbReference type="ChEBI" id="CHEBI:136572"/>
        <dbReference type="ChEBI" id="CHEBI:456216"/>
        <dbReference type="EC" id="6.3.2.17"/>
    </reaction>
</comment>
<dbReference type="RefSeq" id="WP_412441578.1">
    <property type="nucleotide sequence ID" value="NZ_CACRUT010000031.1"/>
</dbReference>
<evidence type="ECO:0000256" key="6">
    <source>
        <dbReference type="ARBA" id="ARBA00013023"/>
    </source>
</evidence>
<organism evidence="25">
    <name type="scientific">Paraprevotella clara</name>
    <dbReference type="NCBI Taxonomy" id="454154"/>
    <lineage>
        <taxon>Bacteria</taxon>
        <taxon>Pseudomonadati</taxon>
        <taxon>Bacteroidota</taxon>
        <taxon>Bacteroidia</taxon>
        <taxon>Bacteroidales</taxon>
        <taxon>Prevotellaceae</taxon>
        <taxon>Paraprevotella</taxon>
    </lineage>
</organism>
<evidence type="ECO:0000256" key="5">
    <source>
        <dbReference type="ARBA" id="ARBA00008276"/>
    </source>
</evidence>
<evidence type="ECO:0000256" key="1">
    <source>
        <dbReference type="ARBA" id="ARBA00001946"/>
    </source>
</evidence>
<keyword evidence="13" id="KW-0460">Magnesium</keyword>
<evidence type="ECO:0000256" key="18">
    <source>
        <dbReference type="ARBA" id="ARBA00047493"/>
    </source>
</evidence>
<evidence type="ECO:0000256" key="11">
    <source>
        <dbReference type="ARBA" id="ARBA00022741"/>
    </source>
</evidence>
<evidence type="ECO:0000256" key="19">
    <source>
        <dbReference type="ARBA" id="ARBA00047808"/>
    </source>
</evidence>
<proteinExistence type="inferred from homology"/>
<dbReference type="EC" id="6.3.2.12" evidence="6"/>
<evidence type="ECO:0000256" key="13">
    <source>
        <dbReference type="ARBA" id="ARBA00022842"/>
    </source>
</evidence>
<dbReference type="InterPro" id="IPR004101">
    <property type="entry name" value="Mur_ligase_C"/>
</dbReference>
<dbReference type="Pfam" id="PF08245">
    <property type="entry name" value="Mur_ligase_M"/>
    <property type="match status" value="1"/>
</dbReference>
<comment type="cofactor">
    <cofactor evidence="1">
        <name>Mg(2+)</name>
        <dbReference type="ChEBI" id="CHEBI:18420"/>
    </cofactor>
</comment>
<gene>
    <name evidence="25" type="primary">fgs</name>
    <name evidence="25" type="ORF">PCLFYP37_00477</name>
</gene>
<keyword evidence="12 22" id="KW-0067">ATP-binding</keyword>
<dbReference type="SUPFAM" id="SSF53623">
    <property type="entry name" value="MurD-like peptide ligases, catalytic domain"/>
    <property type="match status" value="1"/>
</dbReference>
<evidence type="ECO:0000256" key="9">
    <source>
        <dbReference type="ARBA" id="ARBA00022598"/>
    </source>
</evidence>
<evidence type="ECO:0000256" key="4">
    <source>
        <dbReference type="ARBA" id="ARBA00005150"/>
    </source>
</evidence>
<dbReference type="GO" id="GO:0008841">
    <property type="term" value="F:dihydrofolate synthase activity"/>
    <property type="evidence" value="ECO:0007669"/>
    <property type="project" value="UniProtKB-EC"/>
</dbReference>
<dbReference type="GO" id="GO:0046872">
    <property type="term" value="F:metal ion binding"/>
    <property type="evidence" value="ECO:0007669"/>
    <property type="project" value="UniProtKB-KW"/>
</dbReference>
<dbReference type="InterPro" id="IPR013221">
    <property type="entry name" value="Mur_ligase_cen"/>
</dbReference>
<dbReference type="NCBIfam" id="TIGR01499">
    <property type="entry name" value="folC"/>
    <property type="match status" value="1"/>
</dbReference>
<evidence type="ECO:0000256" key="20">
    <source>
        <dbReference type="ARBA" id="ARBA00049035"/>
    </source>
</evidence>
<dbReference type="Gene3D" id="3.40.1190.10">
    <property type="entry name" value="Mur-like, catalytic domain"/>
    <property type="match status" value="1"/>
</dbReference>
<dbReference type="EMBL" id="CACRUT010000031">
    <property type="protein sequence ID" value="VYU65332.1"/>
    <property type="molecule type" value="Genomic_DNA"/>
</dbReference>
<comment type="similarity">
    <text evidence="5 22">Belongs to the folylpolyglutamate synthase family.</text>
</comment>
<dbReference type="GO" id="GO:0005737">
    <property type="term" value="C:cytoplasm"/>
    <property type="evidence" value="ECO:0007669"/>
    <property type="project" value="TreeGrafter"/>
</dbReference>
<evidence type="ECO:0000256" key="10">
    <source>
        <dbReference type="ARBA" id="ARBA00022723"/>
    </source>
</evidence>
<evidence type="ECO:0000256" key="7">
    <source>
        <dbReference type="ARBA" id="ARBA00013025"/>
    </source>
</evidence>
<dbReference type="FunFam" id="3.40.1190.10:FF:000011">
    <property type="entry name" value="Folylpolyglutamate synthase/dihydrofolate synthase"/>
    <property type="match status" value="1"/>
</dbReference>